<accession>A0AAN1XWI0</accession>
<dbReference type="EMBL" id="AP025523">
    <property type="protein sequence ID" value="BDE06279.1"/>
    <property type="molecule type" value="Genomic_DNA"/>
</dbReference>
<feature type="signal peptide" evidence="1">
    <location>
        <begin position="1"/>
        <end position="18"/>
    </location>
</feature>
<keyword evidence="1" id="KW-0732">Signal</keyword>
<dbReference type="Proteomes" id="UP001317532">
    <property type="component" value="Chromosome"/>
</dbReference>
<dbReference type="KEGG" id="vab:WPS_15550"/>
<evidence type="ECO:0000259" key="2">
    <source>
        <dbReference type="Pfam" id="PF07833"/>
    </source>
</evidence>
<dbReference type="AlphaFoldDB" id="A0AAN1XWI0"/>
<organism evidence="3 4">
    <name type="scientific">Vulcanimicrobium alpinum</name>
    <dbReference type="NCBI Taxonomy" id="3016050"/>
    <lineage>
        <taxon>Bacteria</taxon>
        <taxon>Bacillati</taxon>
        <taxon>Vulcanimicrobiota</taxon>
        <taxon>Vulcanimicrobiia</taxon>
        <taxon>Vulcanimicrobiales</taxon>
        <taxon>Vulcanimicrobiaceae</taxon>
        <taxon>Vulcanimicrobium</taxon>
    </lineage>
</organism>
<sequence>MTALVASLSLALSTPATISVDGQRLASDVPPVTTPGGTYLPLRTVADAAGAQTSFDEHSGAITVRRGTDVLRMRAGTTKATLNGRSVELAHAPFTVRGRAMVSGATIAATFGSTVRFDAKHQRVVVRTPGVVVAGAADDEP</sequence>
<dbReference type="InterPro" id="IPR036582">
    <property type="entry name" value="Mao_N_sf"/>
</dbReference>
<gene>
    <name evidence="3" type="ORF">WPS_15550</name>
</gene>
<feature type="chain" id="PRO_5043056089" description="Copper amine oxidase-like N-terminal domain-containing protein" evidence="1">
    <location>
        <begin position="19"/>
        <end position="141"/>
    </location>
</feature>
<name>A0AAN1XWI0_UNVUL</name>
<keyword evidence="4" id="KW-1185">Reference proteome</keyword>
<proteinExistence type="predicted"/>
<evidence type="ECO:0000313" key="3">
    <source>
        <dbReference type="EMBL" id="BDE06279.1"/>
    </source>
</evidence>
<dbReference type="Gene3D" id="3.30.457.10">
    <property type="entry name" value="Copper amine oxidase-like, N-terminal domain"/>
    <property type="match status" value="1"/>
</dbReference>
<dbReference type="SUPFAM" id="SSF55383">
    <property type="entry name" value="Copper amine oxidase, domain N"/>
    <property type="match status" value="1"/>
</dbReference>
<dbReference type="RefSeq" id="WP_317997250.1">
    <property type="nucleotide sequence ID" value="NZ_AP025523.1"/>
</dbReference>
<evidence type="ECO:0000313" key="4">
    <source>
        <dbReference type="Proteomes" id="UP001317532"/>
    </source>
</evidence>
<evidence type="ECO:0000256" key="1">
    <source>
        <dbReference type="SAM" id="SignalP"/>
    </source>
</evidence>
<reference evidence="3 4" key="1">
    <citation type="journal article" date="2022" name="ISME Commun">
        <title>Vulcanimicrobium alpinus gen. nov. sp. nov., the first cultivated representative of the candidate phylum 'Eremiobacterota', is a metabolically versatile aerobic anoxygenic phototroph.</title>
        <authorList>
            <person name="Yabe S."/>
            <person name="Muto K."/>
            <person name="Abe K."/>
            <person name="Yokota A."/>
            <person name="Staudigel H."/>
            <person name="Tebo B.M."/>
        </authorList>
    </citation>
    <scope>NUCLEOTIDE SEQUENCE [LARGE SCALE GENOMIC DNA]</scope>
    <source>
        <strain evidence="3 4">WC8-2</strain>
    </source>
</reference>
<dbReference type="InterPro" id="IPR012854">
    <property type="entry name" value="Cu_amine_oxidase-like_N"/>
</dbReference>
<dbReference type="Pfam" id="PF07833">
    <property type="entry name" value="Cu_amine_oxidN1"/>
    <property type="match status" value="1"/>
</dbReference>
<feature type="domain" description="Copper amine oxidase-like N-terminal" evidence="2">
    <location>
        <begin position="20"/>
        <end position="125"/>
    </location>
</feature>
<protein>
    <recommendedName>
        <fullName evidence="2">Copper amine oxidase-like N-terminal domain-containing protein</fullName>
    </recommendedName>
</protein>